<dbReference type="Pfam" id="PF05221">
    <property type="entry name" value="AdoHcyase"/>
    <property type="match status" value="1"/>
</dbReference>
<dbReference type="SMART" id="SM00997">
    <property type="entry name" value="AdoHcyase_NAD"/>
    <property type="match status" value="1"/>
</dbReference>
<dbReference type="GO" id="GO:0004013">
    <property type="term" value="F:adenosylhomocysteinase activity"/>
    <property type="evidence" value="ECO:0007669"/>
    <property type="project" value="UniProtKB-EC"/>
</dbReference>
<evidence type="ECO:0000256" key="5">
    <source>
        <dbReference type="ARBA" id="ARBA00038791"/>
    </source>
</evidence>
<protein>
    <recommendedName>
        <fullName evidence="8">S-adenosyl-L-homocysteine hydrolase NAD binding domain-containing protein</fullName>
    </recommendedName>
</protein>
<dbReference type="SMART" id="SM00996">
    <property type="entry name" value="AdoHcyase"/>
    <property type="match status" value="1"/>
</dbReference>
<dbReference type="GO" id="GO:0005829">
    <property type="term" value="C:cytosol"/>
    <property type="evidence" value="ECO:0007669"/>
    <property type="project" value="TreeGrafter"/>
</dbReference>
<dbReference type="InterPro" id="IPR036291">
    <property type="entry name" value="NAD(P)-bd_dom_sf"/>
</dbReference>
<proteinExistence type="inferred from homology"/>
<comment type="subunit">
    <text evidence="5">Homotetramer. Interaction with AHCYL1.</text>
</comment>
<comment type="similarity">
    <text evidence="2">Belongs to the adenosylhomocysteinase family.</text>
</comment>
<keyword evidence="10" id="KW-1185">Reference proteome</keyword>
<evidence type="ECO:0000313" key="9">
    <source>
        <dbReference type="Ensembl" id="ENSPLOP00000015346.1"/>
    </source>
</evidence>
<dbReference type="GO" id="GO:0033353">
    <property type="term" value="P:S-adenosylmethionine cycle"/>
    <property type="evidence" value="ECO:0007669"/>
    <property type="project" value="TreeGrafter"/>
</dbReference>
<dbReference type="InterPro" id="IPR000043">
    <property type="entry name" value="Adenosylhomocysteinase-like"/>
</dbReference>
<dbReference type="InterPro" id="IPR015878">
    <property type="entry name" value="Ado_hCys_hydrolase_NAD-bd"/>
</dbReference>
<reference evidence="9" key="2">
    <citation type="submission" date="2025-08" db="UniProtKB">
        <authorList>
            <consortium name="Ensembl"/>
        </authorList>
    </citation>
    <scope>IDENTIFICATION</scope>
</reference>
<reference evidence="9" key="1">
    <citation type="journal article" date="2019" name="bioRxiv">
        <title>Long live the king: chromosome-level assembly of the lion (Panthera leo) using linked-read, Hi-C, and long read data.</title>
        <authorList>
            <person name="Armstrong E.E."/>
            <person name="Taylor R.W."/>
            <person name="Miller D.E."/>
            <person name="Kaelin C."/>
            <person name="Barsh G."/>
            <person name="Hadly E.A."/>
            <person name="Petrov D."/>
        </authorList>
    </citation>
    <scope>NUCLEOTIDE SEQUENCE [LARGE SCALE GENOMIC DNA]</scope>
</reference>
<accession>A0A8C8XCD3</accession>
<comment type="function">
    <text evidence="6">Catalyzes the hydrolysis of S-adenosyl-L-homocysteine to form adenosine and homocysteine. Binds copper ions.</text>
</comment>
<dbReference type="OMA" id="WATDVMI"/>
<evidence type="ECO:0000256" key="2">
    <source>
        <dbReference type="ARBA" id="ARBA00007122"/>
    </source>
</evidence>
<feature type="domain" description="S-adenosyl-L-homocysteine hydrolase NAD binding" evidence="8">
    <location>
        <begin position="32"/>
        <end position="171"/>
    </location>
</feature>
<dbReference type="Ensembl" id="ENSPLOT00000017006.1">
    <property type="protein sequence ID" value="ENSPLOP00000015346.1"/>
    <property type="gene ID" value="ENSPLOG00000011275.1"/>
</dbReference>
<evidence type="ECO:0000313" key="10">
    <source>
        <dbReference type="Proteomes" id="UP000694399"/>
    </source>
</evidence>
<dbReference type="InterPro" id="IPR042172">
    <property type="entry name" value="Adenosylhomocyst_ase-like_sf"/>
</dbReference>
<evidence type="ECO:0000256" key="4">
    <source>
        <dbReference type="ARBA" id="ARBA00023027"/>
    </source>
</evidence>
<dbReference type="AlphaFoldDB" id="A0A8C8XCD3"/>
<dbReference type="Pfam" id="PF00670">
    <property type="entry name" value="AdoHcyase_NAD"/>
    <property type="match status" value="1"/>
</dbReference>
<evidence type="ECO:0000256" key="1">
    <source>
        <dbReference type="ARBA" id="ARBA00001911"/>
    </source>
</evidence>
<comment type="catalytic activity">
    <reaction evidence="7">
        <text>S-adenosyl-L-homocysteine + H2O = L-homocysteine + adenosine</text>
        <dbReference type="Rhea" id="RHEA:21708"/>
        <dbReference type="ChEBI" id="CHEBI:15377"/>
        <dbReference type="ChEBI" id="CHEBI:16335"/>
        <dbReference type="ChEBI" id="CHEBI:57856"/>
        <dbReference type="ChEBI" id="CHEBI:58199"/>
        <dbReference type="EC" id="3.13.2.1"/>
    </reaction>
    <physiologicalReaction direction="left-to-right" evidence="7">
        <dbReference type="Rhea" id="RHEA:21709"/>
    </physiologicalReaction>
</comment>
<dbReference type="SUPFAM" id="SSF52283">
    <property type="entry name" value="Formate/glycerate dehydrogenase catalytic domain-like"/>
    <property type="match status" value="1"/>
</dbReference>
<name>A0A8C8XCD3_PANLE</name>
<dbReference type="Gene3D" id="3.40.50.1480">
    <property type="entry name" value="Adenosylhomocysteinase-like"/>
    <property type="match status" value="1"/>
</dbReference>
<dbReference type="PANTHER" id="PTHR23420">
    <property type="entry name" value="ADENOSYLHOMOCYSTEINASE"/>
    <property type="match status" value="1"/>
</dbReference>
<evidence type="ECO:0000259" key="8">
    <source>
        <dbReference type="SMART" id="SM00997"/>
    </source>
</evidence>
<evidence type="ECO:0000256" key="3">
    <source>
        <dbReference type="ARBA" id="ARBA00022563"/>
    </source>
</evidence>
<dbReference type="GO" id="GO:0006730">
    <property type="term" value="P:one-carbon metabolic process"/>
    <property type="evidence" value="ECO:0007669"/>
    <property type="project" value="UniProtKB-KW"/>
</dbReference>
<keyword evidence="4" id="KW-0520">NAD</keyword>
<evidence type="ECO:0000256" key="7">
    <source>
        <dbReference type="ARBA" id="ARBA00047800"/>
    </source>
</evidence>
<keyword evidence="3" id="KW-0554">One-carbon metabolism</keyword>
<dbReference type="Proteomes" id="UP000694399">
    <property type="component" value="Chromosome D4"/>
</dbReference>
<reference evidence="9" key="3">
    <citation type="submission" date="2025-09" db="UniProtKB">
        <authorList>
            <consortium name="Ensembl"/>
        </authorList>
    </citation>
    <scope>IDENTIFICATION</scope>
</reference>
<sequence>MAGRVTWLRSISGLKVLAINVNDSVTKGKFYNPCGCQEPLIHGIKWATDVMIAGKVAAVAGCGHVGKRCAQALRGFGACIIITGIDPINAPQAAMEAYQEGNILVTTTGCTDIILGQHFEQMKDDAIVCNTGHFDVEIDVKWLDENNGLKNGLCNILLTEGQLANLGCTMGNPSFVMSTSLPNQVLAQIELWSHPDKHPVGVHFLPKKWNEAVSEAHLHKLNVKLTKLTDKQAPYRGLSRDGPFKADHYCH</sequence>
<comment type="cofactor">
    <cofactor evidence="1">
        <name>NAD(+)</name>
        <dbReference type="ChEBI" id="CHEBI:57540"/>
    </cofactor>
</comment>
<dbReference type="PANTHER" id="PTHR23420:SF0">
    <property type="entry name" value="ADENOSYLHOMOCYSTEINASE"/>
    <property type="match status" value="1"/>
</dbReference>
<dbReference type="SUPFAM" id="SSF51735">
    <property type="entry name" value="NAD(P)-binding Rossmann-fold domains"/>
    <property type="match status" value="1"/>
</dbReference>
<organism evidence="9 10">
    <name type="scientific">Panthera leo</name>
    <name type="common">Lion</name>
    <dbReference type="NCBI Taxonomy" id="9689"/>
    <lineage>
        <taxon>Eukaryota</taxon>
        <taxon>Metazoa</taxon>
        <taxon>Chordata</taxon>
        <taxon>Craniata</taxon>
        <taxon>Vertebrata</taxon>
        <taxon>Euteleostomi</taxon>
        <taxon>Mammalia</taxon>
        <taxon>Eutheria</taxon>
        <taxon>Laurasiatheria</taxon>
        <taxon>Carnivora</taxon>
        <taxon>Feliformia</taxon>
        <taxon>Felidae</taxon>
        <taxon>Pantherinae</taxon>
        <taxon>Panthera</taxon>
    </lineage>
</organism>
<evidence type="ECO:0000256" key="6">
    <source>
        <dbReference type="ARBA" id="ARBA00045926"/>
    </source>
</evidence>
<dbReference type="Gene3D" id="3.40.50.720">
    <property type="entry name" value="NAD(P)-binding Rossmann-like Domain"/>
    <property type="match status" value="1"/>
</dbReference>
<dbReference type="GeneTree" id="ENSGT00950000182981"/>